<dbReference type="EMBL" id="CACVKT020009351">
    <property type="protein sequence ID" value="CAC5421420.1"/>
    <property type="molecule type" value="Genomic_DNA"/>
</dbReference>
<gene>
    <name evidence="1" type="ORF">MCOR_53552</name>
</gene>
<reference evidence="1 2" key="1">
    <citation type="submission" date="2020-06" db="EMBL/GenBank/DDBJ databases">
        <authorList>
            <person name="Li R."/>
            <person name="Bekaert M."/>
        </authorList>
    </citation>
    <scope>NUCLEOTIDE SEQUENCE [LARGE SCALE GENOMIC DNA]</scope>
    <source>
        <strain evidence="2">wild</strain>
    </source>
</reference>
<dbReference type="AlphaFoldDB" id="A0A6J8ELH5"/>
<dbReference type="InterPro" id="IPR011042">
    <property type="entry name" value="6-blade_b-propeller_TolB-like"/>
</dbReference>
<dbReference type="SUPFAM" id="SSF101898">
    <property type="entry name" value="NHL repeat"/>
    <property type="match status" value="1"/>
</dbReference>
<proteinExistence type="predicted"/>
<accession>A0A6J8ELH5</accession>
<dbReference type="Gene3D" id="2.120.10.30">
    <property type="entry name" value="TolB, C-terminal domain"/>
    <property type="match status" value="1"/>
</dbReference>
<protein>
    <submittedName>
        <fullName evidence="1">Uncharacterized protein</fullName>
    </submittedName>
</protein>
<dbReference type="OrthoDB" id="10325163at2759"/>
<name>A0A6J8ELH5_MYTCO</name>
<organism evidence="1 2">
    <name type="scientific">Mytilus coruscus</name>
    <name type="common">Sea mussel</name>
    <dbReference type="NCBI Taxonomy" id="42192"/>
    <lineage>
        <taxon>Eukaryota</taxon>
        <taxon>Metazoa</taxon>
        <taxon>Spiralia</taxon>
        <taxon>Lophotrochozoa</taxon>
        <taxon>Mollusca</taxon>
        <taxon>Bivalvia</taxon>
        <taxon>Autobranchia</taxon>
        <taxon>Pteriomorphia</taxon>
        <taxon>Mytilida</taxon>
        <taxon>Mytiloidea</taxon>
        <taxon>Mytilidae</taxon>
        <taxon>Mytilinae</taxon>
        <taxon>Mytilus</taxon>
    </lineage>
</organism>
<sequence>MSQESIYSFPNFVPGKFTLLNFGTLEGRRRFIKHHSLAELKVTNQWTTELKDIYFIVECHDGTLWLTDFINYMLQHVILEKDNIKVLSFFDYPIFGIVGMSGNILVSTGLESNLKLINGRTHKVIDSVFDIAPFIPGDIHITKEQKVIIAGTFPWSASPPTGRVLSCIVTVKDQSGKRLIEYEKDSNNKPLFTYPFRVSSTSNGNVFVVDSLDKDFRGREVVIDQAGIIKGLYTGRHEVNTDHKPFTPSDVFATPSDHILVVDWEIHVVHILNNEGEFISYYCEDDMEFDIQRILLYPHQEHFI</sequence>
<evidence type="ECO:0000313" key="2">
    <source>
        <dbReference type="Proteomes" id="UP000507470"/>
    </source>
</evidence>
<evidence type="ECO:0000313" key="1">
    <source>
        <dbReference type="EMBL" id="CAC5421420.1"/>
    </source>
</evidence>
<keyword evidence="2" id="KW-1185">Reference proteome</keyword>
<dbReference type="Proteomes" id="UP000507470">
    <property type="component" value="Unassembled WGS sequence"/>
</dbReference>